<dbReference type="InterPro" id="IPR005835">
    <property type="entry name" value="NTP_transferase_dom"/>
</dbReference>
<protein>
    <recommendedName>
        <fullName evidence="6">Nucleotidyl transferase domain-containing protein</fullName>
    </recommendedName>
</protein>
<evidence type="ECO:0000259" key="2">
    <source>
        <dbReference type="Pfam" id="PF00483"/>
    </source>
</evidence>
<organism evidence="4 5">
    <name type="scientific">Hibiscus sabdariffa</name>
    <name type="common">roselle</name>
    <dbReference type="NCBI Taxonomy" id="183260"/>
    <lineage>
        <taxon>Eukaryota</taxon>
        <taxon>Viridiplantae</taxon>
        <taxon>Streptophyta</taxon>
        <taxon>Embryophyta</taxon>
        <taxon>Tracheophyta</taxon>
        <taxon>Spermatophyta</taxon>
        <taxon>Magnoliopsida</taxon>
        <taxon>eudicotyledons</taxon>
        <taxon>Gunneridae</taxon>
        <taxon>Pentapetalae</taxon>
        <taxon>rosids</taxon>
        <taxon>malvids</taxon>
        <taxon>Malvales</taxon>
        <taxon>Malvaceae</taxon>
        <taxon>Malvoideae</taxon>
        <taxon>Hibiscus</taxon>
    </lineage>
</organism>
<keyword evidence="5" id="KW-1185">Reference proteome</keyword>
<proteinExistence type="inferred from homology"/>
<comment type="caution">
    <text evidence="4">The sequence shown here is derived from an EMBL/GenBank/DDBJ whole genome shotgun (WGS) entry which is preliminary data.</text>
</comment>
<sequence length="410" mass="45539">MEISEQKVVAVIMVGGPTKGTRFRPLSFNTPKPLFPLAGQPMVHHPISACKRISNLAQIFLIGFFEEREFTLYVSSISNELKIPVRYLKEDKPRGSAGGLYYFRNIIMEDNPSHIFLLNCDVCCCFPLTDMLEAHKRYGGMGTVSAETANQFGELVADPITKELLHYTEKPETFVSDLINCGLYIFTPDIFTAIQEVSLHREDQANLRHLSTFEALQSPTRTFPLDFVRLDQDILSPFAGKKQLYTYETMDFWEQIKTPGMSLKCSGLYLSQFRFTSPDLLAVGDGTRSALIVGDVYVHPSAKVHPTAKIGPNVSISANVRIGAGARLINCIVLDDVEVQENAVVINSIVGWKSSIGKWSRVQADGDYNAKLGITILGEAVMVEDEVVVINSIVLPNKTLNLSVQDEIIL</sequence>
<feature type="domain" description="Mannose-1-phosphate guanyltransferase C-terminal" evidence="3">
    <location>
        <begin position="292"/>
        <end position="409"/>
    </location>
</feature>
<reference evidence="4 5" key="1">
    <citation type="journal article" date="2024" name="G3 (Bethesda)">
        <title>Genome assembly of Hibiscus sabdariffa L. provides insights into metabolisms of medicinal natural products.</title>
        <authorList>
            <person name="Kim T."/>
        </authorList>
    </citation>
    <scope>NUCLEOTIDE SEQUENCE [LARGE SCALE GENOMIC DNA]</scope>
    <source>
        <strain evidence="4">TK-2024</strain>
        <tissue evidence="4">Old leaves</tissue>
    </source>
</reference>
<gene>
    <name evidence="4" type="ORF">V6N11_043622</name>
</gene>
<dbReference type="Pfam" id="PF00483">
    <property type="entry name" value="NTP_transferase"/>
    <property type="match status" value="1"/>
</dbReference>
<evidence type="ECO:0000256" key="1">
    <source>
        <dbReference type="ARBA" id="ARBA00007274"/>
    </source>
</evidence>
<dbReference type="InterPro" id="IPR056729">
    <property type="entry name" value="GMPPB_C"/>
</dbReference>
<evidence type="ECO:0000259" key="3">
    <source>
        <dbReference type="Pfam" id="PF25087"/>
    </source>
</evidence>
<comment type="similarity">
    <text evidence="1">Belongs to the transferase hexapeptide repeat family.</text>
</comment>
<evidence type="ECO:0000313" key="4">
    <source>
        <dbReference type="EMBL" id="KAK9010753.1"/>
    </source>
</evidence>
<evidence type="ECO:0000313" key="5">
    <source>
        <dbReference type="Proteomes" id="UP001396334"/>
    </source>
</evidence>
<evidence type="ECO:0008006" key="6">
    <source>
        <dbReference type="Google" id="ProtNLM"/>
    </source>
</evidence>
<dbReference type="Gene3D" id="2.160.10.10">
    <property type="entry name" value="Hexapeptide repeat proteins"/>
    <property type="match status" value="1"/>
</dbReference>
<name>A0ABR2RCS2_9ROSI</name>
<dbReference type="SUPFAM" id="SSF53448">
    <property type="entry name" value="Nucleotide-diphospho-sugar transferases"/>
    <property type="match status" value="1"/>
</dbReference>
<dbReference type="InterPro" id="IPR050486">
    <property type="entry name" value="Mannose-1P_guanyltransferase"/>
</dbReference>
<dbReference type="CDD" id="cd06428">
    <property type="entry name" value="M1P_guanylylT_A_like_N"/>
    <property type="match status" value="1"/>
</dbReference>
<feature type="domain" description="Nucleotidyl transferase" evidence="2">
    <location>
        <begin position="10"/>
        <end position="215"/>
    </location>
</feature>
<dbReference type="EMBL" id="JBBPBN010000023">
    <property type="protein sequence ID" value="KAK9010753.1"/>
    <property type="molecule type" value="Genomic_DNA"/>
</dbReference>
<dbReference type="InterPro" id="IPR029044">
    <property type="entry name" value="Nucleotide-diphossugar_trans"/>
</dbReference>
<accession>A0ABR2RCS2</accession>
<dbReference type="Proteomes" id="UP001396334">
    <property type="component" value="Unassembled WGS sequence"/>
</dbReference>
<dbReference type="PANTHER" id="PTHR22572">
    <property type="entry name" value="SUGAR-1-PHOSPHATE GUANYL TRANSFERASE"/>
    <property type="match status" value="1"/>
</dbReference>
<dbReference type="Pfam" id="PF25087">
    <property type="entry name" value="GMPPB_C"/>
    <property type="match status" value="1"/>
</dbReference>
<dbReference type="Gene3D" id="3.90.550.10">
    <property type="entry name" value="Spore Coat Polysaccharide Biosynthesis Protein SpsA, Chain A"/>
    <property type="match status" value="1"/>
</dbReference>